<evidence type="ECO:0000256" key="1">
    <source>
        <dbReference type="PROSITE-ProRule" id="PRU00649"/>
    </source>
</evidence>
<name>A0AAN9KP93_CANGL</name>
<keyword evidence="1" id="KW-0539">Nucleus</keyword>
<dbReference type="GO" id="GO:0005634">
    <property type="term" value="C:nucleus"/>
    <property type="evidence" value="ECO:0007669"/>
    <property type="project" value="UniProtKB-SubCell"/>
</dbReference>
<dbReference type="PROSITE" id="PS51319">
    <property type="entry name" value="TFIIS_N"/>
    <property type="match status" value="1"/>
</dbReference>
<protein>
    <recommendedName>
        <fullName evidence="3">TFIIS N-terminal domain-containing protein</fullName>
    </recommendedName>
</protein>
<organism evidence="4 5">
    <name type="scientific">Canavalia gladiata</name>
    <name type="common">Sword bean</name>
    <name type="synonym">Dolichos gladiatus</name>
    <dbReference type="NCBI Taxonomy" id="3824"/>
    <lineage>
        <taxon>Eukaryota</taxon>
        <taxon>Viridiplantae</taxon>
        <taxon>Streptophyta</taxon>
        <taxon>Embryophyta</taxon>
        <taxon>Tracheophyta</taxon>
        <taxon>Spermatophyta</taxon>
        <taxon>Magnoliopsida</taxon>
        <taxon>eudicotyledons</taxon>
        <taxon>Gunneridae</taxon>
        <taxon>Pentapetalae</taxon>
        <taxon>rosids</taxon>
        <taxon>fabids</taxon>
        <taxon>Fabales</taxon>
        <taxon>Fabaceae</taxon>
        <taxon>Papilionoideae</taxon>
        <taxon>50 kb inversion clade</taxon>
        <taxon>NPAAA clade</taxon>
        <taxon>indigoferoid/millettioid clade</taxon>
        <taxon>Phaseoleae</taxon>
        <taxon>Canavalia</taxon>
    </lineage>
</organism>
<comment type="subcellular location">
    <subcellularLocation>
        <location evidence="1">Nucleus</location>
    </subcellularLocation>
</comment>
<feature type="domain" description="TFIIS N-terminal" evidence="3">
    <location>
        <begin position="1"/>
        <end position="196"/>
    </location>
</feature>
<feature type="compositionally biased region" description="Basic and acidic residues" evidence="2">
    <location>
        <begin position="274"/>
        <end position="283"/>
    </location>
</feature>
<comment type="caution">
    <text evidence="4">The sequence shown here is derived from an EMBL/GenBank/DDBJ whole genome shotgun (WGS) entry which is preliminary data.</text>
</comment>
<evidence type="ECO:0000259" key="3">
    <source>
        <dbReference type="PROSITE" id="PS51319"/>
    </source>
</evidence>
<feature type="region of interest" description="Disordered" evidence="2">
    <location>
        <begin position="200"/>
        <end position="230"/>
    </location>
</feature>
<dbReference type="InterPro" id="IPR017923">
    <property type="entry name" value="TFIIS_N"/>
</dbReference>
<sequence length="298" mass="33964">MEKELVKLYEAAKKAADTSSSSSNAEHEESRCIDALQQLKNFPVNYKILVNTQVLAESWTQKRRKIEGVVYVVKLFISVSFVYLELSPWKQRALCLGVQFSTPFHLFYATEAAGEVADVSETDFGFLFIQRRKMKDICFKTCIEVSRWKWKGKRQKVAENFEVGKHLRHLTKHPRQKIQAFATDLIEIWKGIIIKETSKTKNGSTNNKVESHGERVKAEKDKKTPSVKIEKEETVMLEKIDRNGTPKPSSGNLMVQNVDVKIEKTDSAANIKVEKIAKEEKQPSGKKRKLCSSATPQS</sequence>
<feature type="region of interest" description="Disordered" evidence="2">
    <location>
        <begin position="274"/>
        <end position="298"/>
    </location>
</feature>
<evidence type="ECO:0000313" key="5">
    <source>
        <dbReference type="Proteomes" id="UP001367508"/>
    </source>
</evidence>
<dbReference type="SUPFAM" id="SSF47676">
    <property type="entry name" value="Conserved domain common to transcription factors TFIIS, elongin A, CRSP70"/>
    <property type="match status" value="1"/>
</dbReference>
<dbReference type="Proteomes" id="UP001367508">
    <property type="component" value="Unassembled WGS sequence"/>
</dbReference>
<dbReference type="Gene3D" id="1.20.930.10">
    <property type="entry name" value="Conserved domain common to transcription factors TFIIS, elongin A, CRSP70"/>
    <property type="match status" value="1"/>
</dbReference>
<reference evidence="4 5" key="1">
    <citation type="submission" date="2024-01" db="EMBL/GenBank/DDBJ databases">
        <title>The genomes of 5 underutilized Papilionoideae crops provide insights into root nodulation and disease resistanc.</title>
        <authorList>
            <person name="Jiang F."/>
        </authorList>
    </citation>
    <scope>NUCLEOTIDE SEQUENCE [LARGE SCALE GENOMIC DNA]</scope>
    <source>
        <strain evidence="4">LVBAO_FW01</strain>
        <tissue evidence="4">Leaves</tissue>
    </source>
</reference>
<evidence type="ECO:0000256" key="2">
    <source>
        <dbReference type="SAM" id="MobiDB-lite"/>
    </source>
</evidence>
<evidence type="ECO:0000313" key="4">
    <source>
        <dbReference type="EMBL" id="KAK7321300.1"/>
    </source>
</evidence>
<keyword evidence="5" id="KW-1185">Reference proteome</keyword>
<feature type="compositionally biased region" description="Basic and acidic residues" evidence="2">
    <location>
        <begin position="209"/>
        <end position="230"/>
    </location>
</feature>
<dbReference type="AlphaFoldDB" id="A0AAN9KP93"/>
<dbReference type="EMBL" id="JAYMYQ010000007">
    <property type="protein sequence ID" value="KAK7321300.1"/>
    <property type="molecule type" value="Genomic_DNA"/>
</dbReference>
<accession>A0AAN9KP93</accession>
<proteinExistence type="predicted"/>
<gene>
    <name evidence="4" type="ORF">VNO77_31802</name>
</gene>
<dbReference type="InterPro" id="IPR035441">
    <property type="entry name" value="TFIIS/LEDGF_dom_sf"/>
</dbReference>